<dbReference type="SUPFAM" id="SSF46689">
    <property type="entry name" value="Homeodomain-like"/>
    <property type="match status" value="1"/>
</dbReference>
<dbReference type="PANTHER" id="PTHR32071">
    <property type="entry name" value="TRANSCRIPTIONAL REGULATORY PROTEIN"/>
    <property type="match status" value="1"/>
</dbReference>
<evidence type="ECO:0000313" key="13">
    <source>
        <dbReference type="Proteomes" id="UP000183868"/>
    </source>
</evidence>
<dbReference type="PRINTS" id="PR01590">
    <property type="entry name" value="HTHFIS"/>
</dbReference>
<evidence type="ECO:0000313" key="10">
    <source>
        <dbReference type="EMBL" id="APF18494.1"/>
    </source>
</evidence>
<feature type="modified residue" description="4-aspartylphosphate" evidence="7">
    <location>
        <position position="51"/>
    </location>
</feature>
<evidence type="ECO:0000313" key="11">
    <source>
        <dbReference type="EMBL" id="EHO42494.1"/>
    </source>
</evidence>
<dbReference type="Gene3D" id="1.10.10.60">
    <property type="entry name" value="Homeodomain-like"/>
    <property type="match status" value="1"/>
</dbReference>
<keyword evidence="3" id="KW-0805">Transcription regulation</keyword>
<dbReference type="FunFam" id="3.40.50.300:FF:000006">
    <property type="entry name" value="DNA-binding transcriptional regulator NtrC"/>
    <property type="match status" value="1"/>
</dbReference>
<dbReference type="SMART" id="SM00382">
    <property type="entry name" value="AAA"/>
    <property type="match status" value="1"/>
</dbReference>
<dbReference type="Proteomes" id="UP000004671">
    <property type="component" value="Chromosome"/>
</dbReference>
<dbReference type="Pfam" id="PF00072">
    <property type="entry name" value="Response_reg"/>
    <property type="match status" value="1"/>
</dbReference>
<keyword evidence="7" id="KW-0597">Phosphoprotein</keyword>
<dbReference type="CDD" id="cd00009">
    <property type="entry name" value="AAA"/>
    <property type="match status" value="1"/>
</dbReference>
<evidence type="ECO:0000256" key="4">
    <source>
        <dbReference type="ARBA" id="ARBA00023125"/>
    </source>
</evidence>
<dbReference type="Pfam" id="PF02954">
    <property type="entry name" value="HTH_8"/>
    <property type="match status" value="1"/>
</dbReference>
<protein>
    <submittedName>
        <fullName evidence="11">Two component, sigma54 specific, transcriptional regulator, Fis family</fullName>
    </submittedName>
</protein>
<reference evidence="11 12" key="1">
    <citation type="submission" date="2011-09" db="EMBL/GenBank/DDBJ databases">
        <title>The permanent draft genome of Caldithrix abyssi DSM 13497.</title>
        <authorList>
            <consortium name="US DOE Joint Genome Institute (JGI-PGF)"/>
            <person name="Lucas S."/>
            <person name="Han J."/>
            <person name="Lapidus A."/>
            <person name="Bruce D."/>
            <person name="Goodwin L."/>
            <person name="Pitluck S."/>
            <person name="Peters L."/>
            <person name="Kyrpides N."/>
            <person name="Mavromatis K."/>
            <person name="Ivanova N."/>
            <person name="Mikhailova N."/>
            <person name="Chertkov O."/>
            <person name="Detter J.C."/>
            <person name="Tapia R."/>
            <person name="Han C."/>
            <person name="Land M."/>
            <person name="Hauser L."/>
            <person name="Markowitz V."/>
            <person name="Cheng J.-F."/>
            <person name="Hugenholtz P."/>
            <person name="Woyke T."/>
            <person name="Wu D."/>
            <person name="Spring S."/>
            <person name="Brambilla E."/>
            <person name="Klenk H.-P."/>
            <person name="Eisen J.A."/>
        </authorList>
    </citation>
    <scope>NUCLEOTIDE SEQUENCE [LARGE SCALE GENOMIC DNA]</scope>
    <source>
        <strain evidence="11 12">DSM 13497</strain>
    </source>
</reference>
<evidence type="ECO:0000256" key="3">
    <source>
        <dbReference type="ARBA" id="ARBA00023015"/>
    </source>
</evidence>
<dbReference type="GO" id="GO:0043565">
    <property type="term" value="F:sequence-specific DNA binding"/>
    <property type="evidence" value="ECO:0007669"/>
    <property type="project" value="InterPro"/>
</dbReference>
<evidence type="ECO:0000256" key="1">
    <source>
        <dbReference type="ARBA" id="ARBA00022741"/>
    </source>
</evidence>
<dbReference type="InterPro" id="IPR025944">
    <property type="entry name" value="Sigma_54_int_dom_CS"/>
</dbReference>
<dbReference type="InterPro" id="IPR001789">
    <property type="entry name" value="Sig_transdc_resp-reg_receiver"/>
</dbReference>
<dbReference type="HOGENOM" id="CLU_000445_0_6_0"/>
<dbReference type="InterPro" id="IPR027417">
    <property type="entry name" value="P-loop_NTPase"/>
</dbReference>
<gene>
    <name evidence="10" type="ORF">Cabys_1745</name>
    <name evidence="11" type="ORF">Calab_2887</name>
</gene>
<dbReference type="PROSITE" id="PS50045">
    <property type="entry name" value="SIGMA54_INTERACT_4"/>
    <property type="match status" value="1"/>
</dbReference>
<dbReference type="InterPro" id="IPR009057">
    <property type="entry name" value="Homeodomain-like_sf"/>
</dbReference>
<dbReference type="EMBL" id="CP018099">
    <property type="protein sequence ID" value="APF18494.1"/>
    <property type="molecule type" value="Genomic_DNA"/>
</dbReference>
<evidence type="ECO:0000256" key="2">
    <source>
        <dbReference type="ARBA" id="ARBA00022840"/>
    </source>
</evidence>
<keyword evidence="4" id="KW-0238">DNA-binding</keyword>
<reference evidence="10 13" key="2">
    <citation type="submission" date="2016-11" db="EMBL/GenBank/DDBJ databases">
        <title>Genomic analysis of Caldithrix abyssi and proposal of a novel bacterial phylum Caldithrichaeota.</title>
        <authorList>
            <person name="Kublanov I."/>
            <person name="Sigalova O."/>
            <person name="Gavrilov S."/>
            <person name="Lebedinsky A."/>
            <person name="Ivanova N."/>
            <person name="Daum C."/>
            <person name="Reddy T."/>
            <person name="Klenk H.P."/>
            <person name="Goker M."/>
            <person name="Reva O."/>
            <person name="Miroshnichenko M."/>
            <person name="Kyprides N."/>
            <person name="Woyke T."/>
            <person name="Gelfand M."/>
        </authorList>
    </citation>
    <scope>NUCLEOTIDE SEQUENCE [LARGE SCALE GENOMIC DNA]</scope>
    <source>
        <strain evidence="10 13">LF13</strain>
    </source>
</reference>
<dbReference type="Pfam" id="PF25601">
    <property type="entry name" value="AAA_lid_14"/>
    <property type="match status" value="1"/>
</dbReference>
<dbReference type="PROSITE" id="PS00688">
    <property type="entry name" value="SIGMA54_INTERACT_3"/>
    <property type="match status" value="1"/>
</dbReference>
<accession>H1XS01</accession>
<dbReference type="GO" id="GO:0000160">
    <property type="term" value="P:phosphorelay signal transduction system"/>
    <property type="evidence" value="ECO:0007669"/>
    <property type="project" value="InterPro"/>
</dbReference>
<dbReference type="STRING" id="880073.Cabys_1745"/>
<evidence type="ECO:0000259" key="8">
    <source>
        <dbReference type="PROSITE" id="PS50045"/>
    </source>
</evidence>
<keyword evidence="1" id="KW-0547">Nucleotide-binding</keyword>
<dbReference type="InParanoid" id="H1XS01"/>
<dbReference type="eggNOG" id="COG2204">
    <property type="taxonomic scope" value="Bacteria"/>
</dbReference>
<dbReference type="Gene3D" id="3.40.50.2300">
    <property type="match status" value="1"/>
</dbReference>
<evidence type="ECO:0000259" key="9">
    <source>
        <dbReference type="PROSITE" id="PS50110"/>
    </source>
</evidence>
<dbReference type="InterPro" id="IPR025662">
    <property type="entry name" value="Sigma_54_int_dom_ATP-bd_1"/>
</dbReference>
<dbReference type="PANTHER" id="PTHR32071:SF113">
    <property type="entry name" value="ALGINATE BIOSYNTHESIS TRANSCRIPTIONAL REGULATORY PROTEIN ALGB"/>
    <property type="match status" value="1"/>
</dbReference>
<dbReference type="Gene3D" id="3.40.50.300">
    <property type="entry name" value="P-loop containing nucleotide triphosphate hydrolases"/>
    <property type="match status" value="1"/>
</dbReference>
<dbReference type="InterPro" id="IPR002078">
    <property type="entry name" value="Sigma_54_int"/>
</dbReference>
<dbReference type="PaxDb" id="880073-Calab_2887"/>
<dbReference type="InterPro" id="IPR002197">
    <property type="entry name" value="HTH_Fis"/>
</dbReference>
<evidence type="ECO:0000256" key="5">
    <source>
        <dbReference type="ARBA" id="ARBA00023159"/>
    </source>
</evidence>
<feature type="domain" description="Response regulatory" evidence="9">
    <location>
        <begin position="2"/>
        <end position="116"/>
    </location>
</feature>
<dbReference type="Gene3D" id="1.10.8.60">
    <property type="match status" value="1"/>
</dbReference>
<dbReference type="EMBL" id="CM001402">
    <property type="protein sequence ID" value="EHO42494.1"/>
    <property type="molecule type" value="Genomic_DNA"/>
</dbReference>
<dbReference type="FunFam" id="1.10.8.60:FF:000014">
    <property type="entry name" value="DNA-binding transcriptional regulator NtrC"/>
    <property type="match status" value="1"/>
</dbReference>
<dbReference type="SMART" id="SM00448">
    <property type="entry name" value="REC"/>
    <property type="match status" value="1"/>
</dbReference>
<evidence type="ECO:0000313" key="12">
    <source>
        <dbReference type="Proteomes" id="UP000004671"/>
    </source>
</evidence>
<dbReference type="KEGG" id="caby:Cabys_1745"/>
<dbReference type="Pfam" id="PF00158">
    <property type="entry name" value="Sigma54_activat"/>
    <property type="match status" value="1"/>
</dbReference>
<dbReference type="InterPro" id="IPR003593">
    <property type="entry name" value="AAA+_ATPase"/>
</dbReference>
<dbReference type="GO" id="GO:0005524">
    <property type="term" value="F:ATP binding"/>
    <property type="evidence" value="ECO:0007669"/>
    <property type="project" value="UniProtKB-KW"/>
</dbReference>
<evidence type="ECO:0000256" key="6">
    <source>
        <dbReference type="ARBA" id="ARBA00023163"/>
    </source>
</evidence>
<keyword evidence="6" id="KW-0804">Transcription</keyword>
<dbReference type="RefSeq" id="WP_006929849.1">
    <property type="nucleotide sequence ID" value="NZ_CM001402.1"/>
</dbReference>
<dbReference type="PROSITE" id="PS50110">
    <property type="entry name" value="RESPONSE_REGULATORY"/>
    <property type="match status" value="1"/>
</dbReference>
<feature type="domain" description="Sigma-54 factor interaction" evidence="8">
    <location>
        <begin position="141"/>
        <end position="370"/>
    </location>
</feature>
<keyword evidence="2" id="KW-0067">ATP-binding</keyword>
<proteinExistence type="predicted"/>
<name>H1XS01_CALAY</name>
<dbReference type="InterPro" id="IPR011006">
    <property type="entry name" value="CheY-like_superfamily"/>
</dbReference>
<dbReference type="Proteomes" id="UP000183868">
    <property type="component" value="Chromosome"/>
</dbReference>
<dbReference type="SUPFAM" id="SSF52172">
    <property type="entry name" value="CheY-like"/>
    <property type="match status" value="1"/>
</dbReference>
<keyword evidence="12" id="KW-1185">Reference proteome</keyword>
<keyword evidence="5" id="KW-0010">Activator</keyword>
<dbReference type="GO" id="GO:0006355">
    <property type="term" value="P:regulation of DNA-templated transcription"/>
    <property type="evidence" value="ECO:0007669"/>
    <property type="project" value="InterPro"/>
</dbReference>
<sequence length="446" mass="50696">MNLLIVDDEVSFRVHLRHVFERKGYQVAEAADGFEAIDKAKETLFDVVLLDIILPDIDGIEVLKQLHLSSPFTQIIMMTGNATVENAIASMKLGAYDYLVKPFDFEELSILVNRAFELARLKREREAAEHEKFLKSRFEEFIGQSEHTRQILQLVEKVAPTNSTVLITGETGTGKELVAKAIYRKSARSDKPFIVINCSAMQDTLLESELFGYIKGAFTGAVKNKSGLIEVVNSGTLFLDEIGDVSPEFQTKLLRFLESGEYRPLGSTHTYKSDVRIIAATNRDLKELMKQGKFREDLFYRLNVFNIHLLPLRERPEDIPVLVEHFLSKSCFALKKCVKKCSPQAMKILQDYSWPGNVRELENVLERAVILCDGNQIKEDDLPGDIKSLATAPLSDSNLKLEEVERQHILRVLQETNGNKTRAAQLLGISKKSLYFKLRKYHLEKE</sequence>
<dbReference type="InterPro" id="IPR058031">
    <property type="entry name" value="AAA_lid_NorR"/>
</dbReference>
<dbReference type="SUPFAM" id="SSF52540">
    <property type="entry name" value="P-loop containing nucleoside triphosphate hydrolases"/>
    <property type="match status" value="1"/>
</dbReference>
<evidence type="ECO:0000256" key="7">
    <source>
        <dbReference type="PROSITE-ProRule" id="PRU00169"/>
    </source>
</evidence>
<organism evidence="11 12">
    <name type="scientific">Caldithrix abyssi DSM 13497</name>
    <dbReference type="NCBI Taxonomy" id="880073"/>
    <lineage>
        <taxon>Bacteria</taxon>
        <taxon>Pseudomonadati</taxon>
        <taxon>Calditrichota</taxon>
        <taxon>Calditrichia</taxon>
        <taxon>Calditrichales</taxon>
        <taxon>Calditrichaceae</taxon>
        <taxon>Caldithrix</taxon>
    </lineage>
</organism>
<dbReference type="AlphaFoldDB" id="H1XS01"/>
<dbReference type="PROSITE" id="PS00675">
    <property type="entry name" value="SIGMA54_INTERACT_1"/>
    <property type="match status" value="1"/>
</dbReference>